<evidence type="ECO:0000256" key="4">
    <source>
        <dbReference type="ARBA" id="ARBA00022692"/>
    </source>
</evidence>
<dbReference type="InterPro" id="IPR050083">
    <property type="entry name" value="HtpX_protease"/>
</dbReference>
<evidence type="ECO:0000256" key="7">
    <source>
        <dbReference type="ARBA" id="ARBA00022833"/>
    </source>
</evidence>
<organism evidence="13 14">
    <name type="scientific">Chamaesiphon polymorphus CCALA 037</name>
    <dbReference type="NCBI Taxonomy" id="2107692"/>
    <lineage>
        <taxon>Bacteria</taxon>
        <taxon>Bacillati</taxon>
        <taxon>Cyanobacteriota</taxon>
        <taxon>Cyanophyceae</taxon>
        <taxon>Gomontiellales</taxon>
        <taxon>Chamaesiphonaceae</taxon>
        <taxon>Chamaesiphon</taxon>
    </lineage>
</organism>
<evidence type="ECO:0000256" key="8">
    <source>
        <dbReference type="ARBA" id="ARBA00022989"/>
    </source>
</evidence>
<dbReference type="CDD" id="cd07328">
    <property type="entry name" value="M48_Ste24p_like"/>
    <property type="match status" value="1"/>
</dbReference>
<evidence type="ECO:0000313" key="13">
    <source>
        <dbReference type="EMBL" id="PSB51174.1"/>
    </source>
</evidence>
<keyword evidence="7" id="KW-0862">Zinc</keyword>
<evidence type="ECO:0000256" key="10">
    <source>
        <dbReference type="ARBA" id="ARBA00023136"/>
    </source>
</evidence>
<name>A0A2T1G1P1_9CYAN</name>
<keyword evidence="6" id="KW-0378">Hydrolase</keyword>
<dbReference type="GO" id="GO:0004222">
    <property type="term" value="F:metalloendopeptidase activity"/>
    <property type="evidence" value="ECO:0007669"/>
    <property type="project" value="InterPro"/>
</dbReference>
<feature type="transmembrane region" description="Helical" evidence="11">
    <location>
        <begin position="73"/>
        <end position="95"/>
    </location>
</feature>
<dbReference type="Gene3D" id="3.30.2010.10">
    <property type="entry name" value="Metalloproteases ('zincins'), catalytic domain"/>
    <property type="match status" value="1"/>
</dbReference>
<proteinExistence type="predicted"/>
<comment type="caution">
    <text evidence="13">The sequence shown here is derived from an EMBL/GenBank/DDBJ whole genome shotgun (WGS) entry which is preliminary data.</text>
</comment>
<keyword evidence="14" id="KW-1185">Reference proteome</keyword>
<evidence type="ECO:0000256" key="6">
    <source>
        <dbReference type="ARBA" id="ARBA00022801"/>
    </source>
</evidence>
<gene>
    <name evidence="13" type="ORF">C7B77_21885</name>
</gene>
<reference evidence="13 14" key="1">
    <citation type="submission" date="2018-03" db="EMBL/GenBank/DDBJ databases">
        <title>The ancient ancestry and fast evolution of plastids.</title>
        <authorList>
            <person name="Moore K.R."/>
            <person name="Magnabosco C."/>
            <person name="Momper L."/>
            <person name="Gold D.A."/>
            <person name="Bosak T."/>
            <person name="Fournier G.P."/>
        </authorList>
    </citation>
    <scope>NUCLEOTIDE SEQUENCE [LARGE SCALE GENOMIC DNA]</scope>
    <source>
        <strain evidence="13 14">CCALA 037</strain>
    </source>
</reference>
<keyword evidence="3" id="KW-0645">Protease</keyword>
<evidence type="ECO:0000256" key="2">
    <source>
        <dbReference type="ARBA" id="ARBA00022475"/>
    </source>
</evidence>
<evidence type="ECO:0000256" key="3">
    <source>
        <dbReference type="ARBA" id="ARBA00022670"/>
    </source>
</evidence>
<keyword evidence="5" id="KW-0479">Metal-binding</keyword>
<dbReference type="PANTHER" id="PTHR43221">
    <property type="entry name" value="PROTEASE HTPX"/>
    <property type="match status" value="1"/>
</dbReference>
<sequence length="658" mass="75601">MPIPSTRSETLIKKLEILARKNPQAYRIQIAILIGLGYCYIALPAILVCLYVYHLYTIFNSIGRPFSNLLASFLLPTLSILTCFLSISLFNIFFVKIPPPQGVVLDLNKRENSRIKDILQDVSKKVGSVEIDSVVMTADVNAAVIQIPKFGMFGKKQNFLIVGLPLMLSLSSEQFKAVLAHEFAHLSTNELSLNNWLYRLVTNYKYLQENALKDNKVDLYLGLFLKWYVPLIDIHSFVLRRVNEYEADRLAANITGTKNFAIALVSIEIVQQFLNKKFWPGIYKNRGMQPEPPANIFELMEKSIAIECDPTDLQRWLKYSLNKQTNLSDTHPCLADRLLALGYREDAIKEIVSCLKFHNSSARLCLGNSYYYILSQLNQAWIDDELYNWELNYARTQKSQQSVNHLVEKSENDSLTVDELWRLATRKIELGEQDSAIIIFYQILERNPNHAKTNLSLGTILLDTNNTDGINYLERAMQLDPGTIPEAITILNHFGDRAPDVAESDRYKNLISDYYIHGVNSLSKAYSKSISRDLNNKHQLNRDTTELITHNLIELPEIQHLYAVRKVRSDDLLEHRVLATYSFKDRLKLVDNEDIEKMYIALERAIEPLGLVTIHLFRQDGYCECNPIIEKLRSIPGTCIYNRKKTLAIIAERNEREN</sequence>
<dbReference type="PANTHER" id="PTHR43221:SF2">
    <property type="entry name" value="PROTEASE HTPX HOMOLOG"/>
    <property type="match status" value="1"/>
</dbReference>
<dbReference type="GO" id="GO:0046872">
    <property type="term" value="F:metal ion binding"/>
    <property type="evidence" value="ECO:0007669"/>
    <property type="project" value="UniProtKB-KW"/>
</dbReference>
<dbReference type="Gene3D" id="1.25.40.10">
    <property type="entry name" value="Tetratricopeptide repeat domain"/>
    <property type="match status" value="1"/>
</dbReference>
<dbReference type="GO" id="GO:0006508">
    <property type="term" value="P:proteolysis"/>
    <property type="evidence" value="ECO:0007669"/>
    <property type="project" value="UniProtKB-KW"/>
</dbReference>
<dbReference type="InterPro" id="IPR001915">
    <property type="entry name" value="Peptidase_M48"/>
</dbReference>
<dbReference type="EMBL" id="PVWO01000368">
    <property type="protein sequence ID" value="PSB51174.1"/>
    <property type="molecule type" value="Genomic_DNA"/>
</dbReference>
<accession>A0A2T1G1P1</accession>
<dbReference type="SUPFAM" id="SSF48452">
    <property type="entry name" value="TPR-like"/>
    <property type="match status" value="1"/>
</dbReference>
<keyword evidence="10 11" id="KW-0472">Membrane</keyword>
<dbReference type="OrthoDB" id="9789270at2"/>
<evidence type="ECO:0000256" key="11">
    <source>
        <dbReference type="SAM" id="Phobius"/>
    </source>
</evidence>
<evidence type="ECO:0000313" key="14">
    <source>
        <dbReference type="Proteomes" id="UP000238937"/>
    </source>
</evidence>
<dbReference type="Pfam" id="PF01435">
    <property type="entry name" value="Peptidase_M48"/>
    <property type="match status" value="1"/>
</dbReference>
<keyword evidence="9" id="KW-0482">Metalloprotease</keyword>
<keyword evidence="2" id="KW-1003">Cell membrane</keyword>
<evidence type="ECO:0000259" key="12">
    <source>
        <dbReference type="Pfam" id="PF01435"/>
    </source>
</evidence>
<evidence type="ECO:0000256" key="1">
    <source>
        <dbReference type="ARBA" id="ARBA00001947"/>
    </source>
</evidence>
<protein>
    <recommendedName>
        <fullName evidence="12">Peptidase M48 domain-containing protein</fullName>
    </recommendedName>
</protein>
<keyword evidence="8 11" id="KW-1133">Transmembrane helix</keyword>
<dbReference type="Proteomes" id="UP000238937">
    <property type="component" value="Unassembled WGS sequence"/>
</dbReference>
<feature type="transmembrane region" description="Helical" evidence="11">
    <location>
        <begin position="30"/>
        <end position="53"/>
    </location>
</feature>
<evidence type="ECO:0000256" key="9">
    <source>
        <dbReference type="ARBA" id="ARBA00023049"/>
    </source>
</evidence>
<keyword evidence="4 11" id="KW-0812">Transmembrane</keyword>
<comment type="cofactor">
    <cofactor evidence="1">
        <name>Zn(2+)</name>
        <dbReference type="ChEBI" id="CHEBI:29105"/>
    </cofactor>
</comment>
<dbReference type="AlphaFoldDB" id="A0A2T1G1P1"/>
<feature type="domain" description="Peptidase M48" evidence="12">
    <location>
        <begin position="112"/>
        <end position="344"/>
    </location>
</feature>
<dbReference type="RefSeq" id="WP_106309852.1">
    <property type="nucleotide sequence ID" value="NZ_PVWO01000368.1"/>
</dbReference>
<dbReference type="InterPro" id="IPR011990">
    <property type="entry name" value="TPR-like_helical_dom_sf"/>
</dbReference>
<evidence type="ECO:0000256" key="5">
    <source>
        <dbReference type="ARBA" id="ARBA00022723"/>
    </source>
</evidence>